<dbReference type="EMBL" id="JACAZH010000001">
    <property type="protein sequence ID" value="KAF7376615.1"/>
    <property type="molecule type" value="Genomic_DNA"/>
</dbReference>
<feature type="compositionally biased region" description="Basic and acidic residues" evidence="1">
    <location>
        <begin position="25"/>
        <end position="35"/>
    </location>
</feature>
<evidence type="ECO:0000256" key="1">
    <source>
        <dbReference type="SAM" id="MobiDB-lite"/>
    </source>
</evidence>
<dbReference type="AlphaFoldDB" id="A0A8H7DJK6"/>
<accession>A0A8H7DJK6</accession>
<keyword evidence="3" id="KW-1185">Reference proteome</keyword>
<sequence>MNRLQRGPPSYRNRRAPGQWSWDDFNPKSRPEKRLGSSNADSVEAYETNLCNGWNSQALSLFPDTKCRILQIDVLPEKFEVYSETATLSKQSPDPDRMRLGKYLFIDRLSKGVLEGLGAKYNIDVDYFRACFDLSVSHSVDVSRTNVSKKPQSTVAR</sequence>
<feature type="region of interest" description="Disordered" evidence="1">
    <location>
        <begin position="1"/>
        <end position="39"/>
    </location>
</feature>
<comment type="caution">
    <text evidence="2">The sequence shown here is derived from an EMBL/GenBank/DDBJ whole genome shotgun (WGS) entry which is preliminary data.</text>
</comment>
<evidence type="ECO:0000313" key="3">
    <source>
        <dbReference type="Proteomes" id="UP000623467"/>
    </source>
</evidence>
<reference evidence="2" key="1">
    <citation type="submission" date="2020-05" db="EMBL/GenBank/DDBJ databases">
        <title>Mycena genomes resolve the evolution of fungal bioluminescence.</title>
        <authorList>
            <person name="Tsai I.J."/>
        </authorList>
    </citation>
    <scope>NUCLEOTIDE SEQUENCE</scope>
    <source>
        <strain evidence="2">160909Yilan</strain>
    </source>
</reference>
<gene>
    <name evidence="2" type="ORF">MSAN_00078200</name>
</gene>
<protein>
    <submittedName>
        <fullName evidence="2">Uncharacterized protein</fullName>
    </submittedName>
</protein>
<organism evidence="2 3">
    <name type="scientific">Mycena sanguinolenta</name>
    <dbReference type="NCBI Taxonomy" id="230812"/>
    <lineage>
        <taxon>Eukaryota</taxon>
        <taxon>Fungi</taxon>
        <taxon>Dikarya</taxon>
        <taxon>Basidiomycota</taxon>
        <taxon>Agaricomycotina</taxon>
        <taxon>Agaricomycetes</taxon>
        <taxon>Agaricomycetidae</taxon>
        <taxon>Agaricales</taxon>
        <taxon>Marasmiineae</taxon>
        <taxon>Mycenaceae</taxon>
        <taxon>Mycena</taxon>
    </lineage>
</organism>
<evidence type="ECO:0000313" key="2">
    <source>
        <dbReference type="EMBL" id="KAF7376615.1"/>
    </source>
</evidence>
<proteinExistence type="predicted"/>
<dbReference type="Proteomes" id="UP000623467">
    <property type="component" value="Unassembled WGS sequence"/>
</dbReference>
<name>A0A8H7DJK6_9AGAR</name>